<dbReference type="SUPFAM" id="SSF50465">
    <property type="entry name" value="EF-Tu/eEF-1alpha/eIF2-gamma C-terminal domain"/>
    <property type="match status" value="1"/>
</dbReference>
<dbReference type="GO" id="GO:0003746">
    <property type="term" value="F:translation elongation factor activity"/>
    <property type="evidence" value="ECO:0007669"/>
    <property type="project" value="InterPro"/>
</dbReference>
<evidence type="ECO:0000313" key="11">
    <source>
        <dbReference type="Proteomes" id="UP000019140"/>
    </source>
</evidence>
<dbReference type="Pfam" id="PF09107">
    <property type="entry name" value="WHD_3rd_SelB"/>
    <property type="match status" value="1"/>
</dbReference>
<dbReference type="NCBIfam" id="TIGR00475">
    <property type="entry name" value="selB"/>
    <property type="match status" value="1"/>
</dbReference>
<dbReference type="InterPro" id="IPR036388">
    <property type="entry name" value="WH-like_DNA-bd_sf"/>
</dbReference>
<dbReference type="HOGENOM" id="CLU_023030_3_0_7"/>
<evidence type="ECO:0000256" key="4">
    <source>
        <dbReference type="ARBA" id="ARBA00022741"/>
    </source>
</evidence>
<keyword evidence="11" id="KW-1185">Reference proteome</keyword>
<dbReference type="PATRIC" id="fig|1429439.4.peg.1819"/>
<dbReference type="GO" id="GO:0003723">
    <property type="term" value="F:RNA binding"/>
    <property type="evidence" value="ECO:0007669"/>
    <property type="project" value="InterPro"/>
</dbReference>
<dbReference type="PANTHER" id="PTHR43721:SF22">
    <property type="entry name" value="ELONGATION FACTOR TU, MITOCHONDRIAL"/>
    <property type="match status" value="1"/>
</dbReference>
<dbReference type="Pfam" id="PF09106">
    <property type="entry name" value="WHD_2nd_SelB"/>
    <property type="match status" value="1"/>
</dbReference>
<dbReference type="GO" id="GO:0001514">
    <property type="term" value="P:selenocysteine incorporation"/>
    <property type="evidence" value="ECO:0007669"/>
    <property type="project" value="InterPro"/>
</dbReference>
<dbReference type="InterPro" id="IPR015190">
    <property type="entry name" value="Elong_fac_SelB-wing-hlx_typ-2"/>
</dbReference>
<evidence type="ECO:0000256" key="7">
    <source>
        <dbReference type="ARBA" id="ARBA00025526"/>
    </source>
</evidence>
<dbReference type="InterPro" id="IPR031157">
    <property type="entry name" value="G_TR_CS"/>
</dbReference>
<organism evidence="10 11">
    <name type="scientific">Candidatus Entotheonella gemina</name>
    <dbReference type="NCBI Taxonomy" id="1429439"/>
    <lineage>
        <taxon>Bacteria</taxon>
        <taxon>Pseudomonadati</taxon>
        <taxon>Nitrospinota/Tectimicrobiota group</taxon>
        <taxon>Candidatus Tectimicrobiota</taxon>
        <taxon>Candidatus Entotheonellia</taxon>
        <taxon>Candidatus Entotheonellales</taxon>
        <taxon>Candidatus Entotheonellaceae</taxon>
        <taxon>Candidatus Entotheonella</taxon>
    </lineage>
</organism>
<comment type="subcellular location">
    <subcellularLocation>
        <location evidence="1">Cytoplasm</location>
    </subcellularLocation>
</comment>
<keyword evidence="3" id="KW-0963">Cytoplasm</keyword>
<keyword evidence="5" id="KW-0648">Protein biosynthesis</keyword>
<name>W4MC86_9BACT</name>
<dbReference type="Gene3D" id="1.10.10.2770">
    <property type="match status" value="1"/>
</dbReference>
<evidence type="ECO:0000313" key="10">
    <source>
        <dbReference type="EMBL" id="ETX07541.1"/>
    </source>
</evidence>
<gene>
    <name evidence="10" type="ORF">ETSY2_10595</name>
</gene>
<evidence type="ECO:0000256" key="8">
    <source>
        <dbReference type="ARBA" id="ARBA00031615"/>
    </source>
</evidence>
<evidence type="ECO:0000256" key="5">
    <source>
        <dbReference type="ARBA" id="ARBA00022917"/>
    </source>
</evidence>
<dbReference type="EMBL" id="AZHX01000429">
    <property type="protein sequence ID" value="ETX07541.1"/>
    <property type="molecule type" value="Genomic_DNA"/>
</dbReference>
<dbReference type="SUPFAM" id="SSF52540">
    <property type="entry name" value="P-loop containing nucleoside triphosphate hydrolases"/>
    <property type="match status" value="1"/>
</dbReference>
<dbReference type="Pfam" id="PF00009">
    <property type="entry name" value="GTP_EFTU"/>
    <property type="match status" value="1"/>
</dbReference>
<dbReference type="GO" id="GO:0005829">
    <property type="term" value="C:cytosol"/>
    <property type="evidence" value="ECO:0007669"/>
    <property type="project" value="TreeGrafter"/>
</dbReference>
<accession>W4MC86</accession>
<dbReference type="InterPro" id="IPR009000">
    <property type="entry name" value="Transl_B-barrel_sf"/>
</dbReference>
<dbReference type="PROSITE" id="PS51722">
    <property type="entry name" value="G_TR_2"/>
    <property type="match status" value="1"/>
</dbReference>
<dbReference type="InterPro" id="IPR050055">
    <property type="entry name" value="EF-Tu_GTPase"/>
</dbReference>
<dbReference type="NCBIfam" id="TIGR00231">
    <property type="entry name" value="small_GTP"/>
    <property type="match status" value="1"/>
</dbReference>
<dbReference type="PANTHER" id="PTHR43721">
    <property type="entry name" value="ELONGATION FACTOR TU-RELATED"/>
    <property type="match status" value="1"/>
</dbReference>
<reference evidence="10 11" key="1">
    <citation type="journal article" date="2014" name="Nature">
        <title>An environmental bacterial taxon with a large and distinct metabolic repertoire.</title>
        <authorList>
            <person name="Wilson M.C."/>
            <person name="Mori T."/>
            <person name="Ruckert C."/>
            <person name="Uria A.R."/>
            <person name="Helf M.J."/>
            <person name="Takada K."/>
            <person name="Gernert C."/>
            <person name="Steffens U.A."/>
            <person name="Heycke N."/>
            <person name="Schmitt S."/>
            <person name="Rinke C."/>
            <person name="Helfrich E.J."/>
            <person name="Brachmann A.O."/>
            <person name="Gurgui C."/>
            <person name="Wakimoto T."/>
            <person name="Kracht M."/>
            <person name="Crusemann M."/>
            <person name="Hentschel U."/>
            <person name="Abe I."/>
            <person name="Matsunaga S."/>
            <person name="Kalinowski J."/>
            <person name="Takeyama H."/>
            <person name="Piel J."/>
        </authorList>
    </citation>
    <scope>NUCLEOTIDE SEQUENCE [LARGE SCALE GENOMIC DNA]</scope>
    <source>
        <strain evidence="11">TSY2</strain>
    </source>
</reference>
<comment type="caution">
    <text evidence="10">The sequence shown here is derived from an EMBL/GenBank/DDBJ whole genome shotgun (WGS) entry which is preliminary data.</text>
</comment>
<keyword evidence="4" id="KW-0547">Nucleotide-binding</keyword>
<dbReference type="CDD" id="cd04171">
    <property type="entry name" value="SelB"/>
    <property type="match status" value="1"/>
</dbReference>
<protein>
    <recommendedName>
        <fullName evidence="2">Selenocysteine-specific elongation factor</fullName>
    </recommendedName>
    <alternativeName>
        <fullName evidence="8">SelB translation factor</fullName>
    </alternativeName>
</protein>
<evidence type="ECO:0000256" key="6">
    <source>
        <dbReference type="ARBA" id="ARBA00023134"/>
    </source>
</evidence>
<dbReference type="CDD" id="cd15491">
    <property type="entry name" value="selB_III"/>
    <property type="match status" value="1"/>
</dbReference>
<dbReference type="InterPro" id="IPR000795">
    <property type="entry name" value="T_Tr_GTP-bd_dom"/>
</dbReference>
<dbReference type="InterPro" id="IPR036390">
    <property type="entry name" value="WH_DNA-bd_sf"/>
</dbReference>
<dbReference type="SUPFAM" id="SSF46785">
    <property type="entry name" value="Winged helix' DNA-binding domain"/>
    <property type="match status" value="3"/>
</dbReference>
<dbReference type="Pfam" id="PF03144">
    <property type="entry name" value="GTP_EFTU_D2"/>
    <property type="match status" value="1"/>
</dbReference>
<dbReference type="Proteomes" id="UP000019140">
    <property type="component" value="Unassembled WGS sequence"/>
</dbReference>
<keyword evidence="6" id="KW-0342">GTP-binding</keyword>
<dbReference type="InterPro" id="IPR015191">
    <property type="entry name" value="SelB_WHD4"/>
</dbReference>
<dbReference type="Pfam" id="PF25461">
    <property type="entry name" value="Beta-barrel_SelB"/>
    <property type="match status" value="1"/>
</dbReference>
<evidence type="ECO:0000256" key="3">
    <source>
        <dbReference type="ARBA" id="ARBA00022490"/>
    </source>
</evidence>
<dbReference type="InterPro" id="IPR004161">
    <property type="entry name" value="EFTu-like_2"/>
</dbReference>
<dbReference type="Gene3D" id="2.40.30.10">
    <property type="entry name" value="Translation factors"/>
    <property type="match status" value="1"/>
</dbReference>
<dbReference type="SUPFAM" id="SSF50447">
    <property type="entry name" value="Translation proteins"/>
    <property type="match status" value="1"/>
</dbReference>
<dbReference type="InterPro" id="IPR009001">
    <property type="entry name" value="Transl_elong_EF1A/Init_IF2_C"/>
</dbReference>
<dbReference type="CDD" id="cd03696">
    <property type="entry name" value="SelB_II"/>
    <property type="match status" value="1"/>
</dbReference>
<dbReference type="Gene3D" id="1.10.10.10">
    <property type="entry name" value="Winged helix-like DNA-binding domain superfamily/Winged helix DNA-binding domain"/>
    <property type="match status" value="1"/>
</dbReference>
<dbReference type="GO" id="GO:0005525">
    <property type="term" value="F:GTP binding"/>
    <property type="evidence" value="ECO:0007669"/>
    <property type="project" value="UniProtKB-KW"/>
</dbReference>
<dbReference type="InterPro" id="IPR005225">
    <property type="entry name" value="Small_GTP-bd"/>
</dbReference>
<feature type="domain" description="Tr-type G" evidence="9">
    <location>
        <begin position="1"/>
        <end position="174"/>
    </location>
</feature>
<evidence type="ECO:0000256" key="1">
    <source>
        <dbReference type="ARBA" id="ARBA00004496"/>
    </source>
</evidence>
<sequence length="636" mass="70805">MKQIVLGTAGHIDHGKTSLIQALTGVDTDRLKEEKERGITIELGFASLLLDDDIRLGIIDVPGHERFVKNMLAGVGGIDLVALVIAADEGVMPQTREHLAICELLQVREGFVALTKTDMVEPDWLELVQEDTGEFLQGTFLEGKPIVPVSSRTGEGLDVLLATLNDICRDLNPRSINGPVRLPVDRVFTMRGFGAVVTGTLFSGSLNLEDRIDILPAGLSARVRGLQVHSETVPTALAGQRTAVNLQGVDRAEIQRGDILTAPGRFPVTHMLDVTLKLLDDAPRPLANRTRVRFHVGTSEIMGRIILLDRDELQQGEETLAQLRLEEPAVAAPEDRYVLRSYSPIQTIGGGMILNTLPAKHKRYRPQVVEQLTVLRDGSSADAITVHLTNAEYSGLKWSELLLHSALDEPTLRGLVDELLQQGTAVAVENDPPWLLHHEQYDKARHQILDLVAAFHRDNPLKPAMFTEELRSKFPRMEEKVFTVLVQALSAGNTLEVSRDKVKLASHTVDLSPERQAVADALEQLYLDAKHQPPSADEALEAQKLTRADDREMLQVLVDQDRLVRLKGDLFYHRTVLTNIEQALRAHLEQQGELTAGEFRDLLRISRKYAIPLLEYFDNQRITVRMGDKRVLRQVS</sequence>
<dbReference type="PROSITE" id="PS00301">
    <property type="entry name" value="G_TR_1"/>
    <property type="match status" value="1"/>
</dbReference>
<evidence type="ECO:0000256" key="2">
    <source>
        <dbReference type="ARBA" id="ARBA00015953"/>
    </source>
</evidence>
<dbReference type="GO" id="GO:0003924">
    <property type="term" value="F:GTPase activity"/>
    <property type="evidence" value="ECO:0007669"/>
    <property type="project" value="InterPro"/>
</dbReference>
<comment type="function">
    <text evidence="7">Translation factor necessary for the incorporation of selenocysteine into proteins. It probably replaces EF-Tu for the insertion of selenocysteine directed by the UGA codon. SelB binds GTP and GDP.</text>
</comment>
<dbReference type="Gene3D" id="3.40.50.300">
    <property type="entry name" value="P-loop containing nucleotide triphosphate hydrolases"/>
    <property type="match status" value="1"/>
</dbReference>
<evidence type="ECO:0000259" key="9">
    <source>
        <dbReference type="PROSITE" id="PS51722"/>
    </source>
</evidence>
<dbReference type="InterPro" id="IPR027417">
    <property type="entry name" value="P-loop_NTPase"/>
</dbReference>
<dbReference type="InterPro" id="IPR004535">
    <property type="entry name" value="Transl_elong_SelB"/>
</dbReference>
<proteinExistence type="predicted"/>
<dbReference type="AlphaFoldDB" id="W4MC86"/>
<dbReference type="InterPro" id="IPR057335">
    <property type="entry name" value="Beta-barrel_SelB"/>
</dbReference>